<proteinExistence type="predicted"/>
<gene>
    <name evidence="1" type="ORF">EAH86_20050</name>
</gene>
<protein>
    <submittedName>
        <fullName evidence="1">Uncharacterized protein</fullName>
    </submittedName>
</protein>
<dbReference type="OrthoDB" id="9792518at2"/>
<dbReference type="AlphaFoldDB" id="A0A502CLF0"/>
<keyword evidence="2" id="KW-1185">Reference proteome</keyword>
<dbReference type="RefSeq" id="WP_140744057.1">
    <property type="nucleotide sequence ID" value="NZ_RCZM01000009.1"/>
</dbReference>
<evidence type="ECO:0000313" key="2">
    <source>
        <dbReference type="Proteomes" id="UP000317722"/>
    </source>
</evidence>
<evidence type="ECO:0000313" key="1">
    <source>
        <dbReference type="EMBL" id="TPG12596.1"/>
    </source>
</evidence>
<accession>A0A502CLF0</accession>
<dbReference type="InterPro" id="IPR056238">
    <property type="entry name" value="YunG-like"/>
</dbReference>
<name>A0A502CLF0_9MICO</name>
<dbReference type="Proteomes" id="UP000317722">
    <property type="component" value="Unassembled WGS sequence"/>
</dbReference>
<sequence>MVSIEELQAVLRTAWGPDTCYPDSRDLWRSDNPARDQCGMTALVVQDLVGGDLVLGEVHVDGCKVGNHYWNRLTDGSEVDLTGDQFLPGEVVVNGNVVTRPPDAPRRHRKQYELLRERVLSGLEDPR</sequence>
<comment type="caution">
    <text evidence="1">The sequence shown here is derived from an EMBL/GenBank/DDBJ whole genome shotgun (WGS) entry which is preliminary data.</text>
</comment>
<reference evidence="1 2" key="1">
    <citation type="journal article" date="2019" name="Environ. Microbiol.">
        <title>Species interactions and distinct microbial communities in high Arctic permafrost affected cryosols are associated with the CH4 and CO2 gas fluxes.</title>
        <authorList>
            <person name="Altshuler I."/>
            <person name="Hamel J."/>
            <person name="Turney S."/>
            <person name="Magnuson E."/>
            <person name="Levesque R."/>
            <person name="Greer C."/>
            <person name="Whyte L.G."/>
        </authorList>
    </citation>
    <scope>NUCLEOTIDE SEQUENCE [LARGE SCALE GENOMIC DNA]</scope>
    <source>
        <strain evidence="1 2">S9.3A</strain>
    </source>
</reference>
<organism evidence="1 2">
    <name type="scientific">Pedococcus bigeumensis</name>
    <dbReference type="NCBI Taxonomy" id="433644"/>
    <lineage>
        <taxon>Bacteria</taxon>
        <taxon>Bacillati</taxon>
        <taxon>Actinomycetota</taxon>
        <taxon>Actinomycetes</taxon>
        <taxon>Micrococcales</taxon>
        <taxon>Intrasporangiaceae</taxon>
        <taxon>Pedococcus</taxon>
    </lineage>
</organism>
<dbReference type="Pfam" id="PF24585">
    <property type="entry name" value="YunG"/>
    <property type="match status" value="1"/>
</dbReference>
<dbReference type="EMBL" id="RCZM01000009">
    <property type="protein sequence ID" value="TPG12596.1"/>
    <property type="molecule type" value="Genomic_DNA"/>
</dbReference>